<sequence>MSLLPIQPKGRVVEGAKSNANEGAGETVRKGEDYLHSRCALVAFDSKSGRDRESELGRGEQPKASSLLSFNDARRSCGGRRPQPLYVADFHVDLHKLVALSDKRPNLTKPKPIQLQTCRLFARAPQAVEFMLWSLVSWLLVFWLLGSNASRAFSLVFVGFPDGLVPGLAVGMLGCSVPRLAVPCSLGLLPILIG</sequence>
<keyword evidence="2" id="KW-0472">Membrane</keyword>
<evidence type="ECO:0000313" key="4">
    <source>
        <dbReference type="Proteomes" id="UP000233837"/>
    </source>
</evidence>
<evidence type="ECO:0000313" key="3">
    <source>
        <dbReference type="EMBL" id="PKU86832.1"/>
    </source>
</evidence>
<name>A0A2I0XFZ7_9ASPA</name>
<evidence type="ECO:0000256" key="1">
    <source>
        <dbReference type="SAM" id="MobiDB-lite"/>
    </source>
</evidence>
<dbReference type="AlphaFoldDB" id="A0A2I0XFZ7"/>
<keyword evidence="2" id="KW-0812">Transmembrane</keyword>
<dbReference type="Proteomes" id="UP000233837">
    <property type="component" value="Unassembled WGS sequence"/>
</dbReference>
<proteinExistence type="predicted"/>
<gene>
    <name evidence="3" type="ORF">MA16_Dca022492</name>
</gene>
<reference evidence="3 4" key="1">
    <citation type="journal article" date="2016" name="Sci. Rep.">
        <title>The Dendrobium catenatum Lindl. genome sequence provides insights into polysaccharide synthase, floral development and adaptive evolution.</title>
        <authorList>
            <person name="Zhang G.Q."/>
            <person name="Xu Q."/>
            <person name="Bian C."/>
            <person name="Tsai W.C."/>
            <person name="Yeh C.M."/>
            <person name="Liu K.W."/>
            <person name="Yoshida K."/>
            <person name="Zhang L.S."/>
            <person name="Chang S.B."/>
            <person name="Chen F."/>
            <person name="Shi Y."/>
            <person name="Su Y.Y."/>
            <person name="Zhang Y.Q."/>
            <person name="Chen L.J."/>
            <person name="Yin Y."/>
            <person name="Lin M."/>
            <person name="Huang H."/>
            <person name="Deng H."/>
            <person name="Wang Z.W."/>
            <person name="Zhu S.L."/>
            <person name="Zhao X."/>
            <person name="Deng C."/>
            <person name="Niu S.C."/>
            <person name="Huang J."/>
            <person name="Wang M."/>
            <person name="Liu G.H."/>
            <person name="Yang H.J."/>
            <person name="Xiao X.J."/>
            <person name="Hsiao Y.Y."/>
            <person name="Wu W.L."/>
            <person name="Chen Y.Y."/>
            <person name="Mitsuda N."/>
            <person name="Ohme-Takagi M."/>
            <person name="Luo Y.B."/>
            <person name="Van de Peer Y."/>
            <person name="Liu Z.J."/>
        </authorList>
    </citation>
    <scope>NUCLEOTIDE SEQUENCE [LARGE SCALE GENOMIC DNA]</scope>
    <source>
        <tissue evidence="3">The whole plant</tissue>
    </source>
</reference>
<keyword evidence="2" id="KW-1133">Transmembrane helix</keyword>
<evidence type="ECO:0000256" key="2">
    <source>
        <dbReference type="SAM" id="Phobius"/>
    </source>
</evidence>
<accession>A0A2I0XFZ7</accession>
<reference evidence="3 4" key="2">
    <citation type="journal article" date="2017" name="Nature">
        <title>The Apostasia genome and the evolution of orchids.</title>
        <authorList>
            <person name="Zhang G.Q."/>
            <person name="Liu K.W."/>
            <person name="Li Z."/>
            <person name="Lohaus R."/>
            <person name="Hsiao Y.Y."/>
            <person name="Niu S.C."/>
            <person name="Wang J.Y."/>
            <person name="Lin Y.C."/>
            <person name="Xu Q."/>
            <person name="Chen L.J."/>
            <person name="Yoshida K."/>
            <person name="Fujiwara S."/>
            <person name="Wang Z.W."/>
            <person name="Zhang Y.Q."/>
            <person name="Mitsuda N."/>
            <person name="Wang M."/>
            <person name="Liu G.H."/>
            <person name="Pecoraro L."/>
            <person name="Huang H.X."/>
            <person name="Xiao X.J."/>
            <person name="Lin M."/>
            <person name="Wu X.Y."/>
            <person name="Wu W.L."/>
            <person name="Chen Y.Y."/>
            <person name="Chang S.B."/>
            <person name="Sakamoto S."/>
            <person name="Ohme-Takagi M."/>
            <person name="Yagi M."/>
            <person name="Zeng S.J."/>
            <person name="Shen C.Y."/>
            <person name="Yeh C.M."/>
            <person name="Luo Y.B."/>
            <person name="Tsai W.C."/>
            <person name="Van de Peer Y."/>
            <person name="Liu Z.J."/>
        </authorList>
    </citation>
    <scope>NUCLEOTIDE SEQUENCE [LARGE SCALE GENOMIC DNA]</scope>
    <source>
        <tissue evidence="3">The whole plant</tissue>
    </source>
</reference>
<keyword evidence="4" id="KW-1185">Reference proteome</keyword>
<feature type="region of interest" description="Disordered" evidence="1">
    <location>
        <begin position="1"/>
        <end position="28"/>
    </location>
</feature>
<organism evidence="3 4">
    <name type="scientific">Dendrobium catenatum</name>
    <dbReference type="NCBI Taxonomy" id="906689"/>
    <lineage>
        <taxon>Eukaryota</taxon>
        <taxon>Viridiplantae</taxon>
        <taxon>Streptophyta</taxon>
        <taxon>Embryophyta</taxon>
        <taxon>Tracheophyta</taxon>
        <taxon>Spermatophyta</taxon>
        <taxon>Magnoliopsida</taxon>
        <taxon>Liliopsida</taxon>
        <taxon>Asparagales</taxon>
        <taxon>Orchidaceae</taxon>
        <taxon>Epidendroideae</taxon>
        <taxon>Malaxideae</taxon>
        <taxon>Dendrobiinae</taxon>
        <taxon>Dendrobium</taxon>
    </lineage>
</organism>
<dbReference type="EMBL" id="KZ501915">
    <property type="protein sequence ID" value="PKU86832.1"/>
    <property type="molecule type" value="Genomic_DNA"/>
</dbReference>
<feature type="transmembrane region" description="Helical" evidence="2">
    <location>
        <begin position="127"/>
        <end position="145"/>
    </location>
</feature>
<protein>
    <submittedName>
        <fullName evidence="3">Uncharacterized protein</fullName>
    </submittedName>
</protein>